<keyword evidence="2" id="KW-0719">Serine esterase</keyword>
<dbReference type="GO" id="GO:0052689">
    <property type="term" value="F:carboxylic ester hydrolase activity"/>
    <property type="evidence" value="ECO:0007669"/>
    <property type="project" value="UniProtKB-KW"/>
</dbReference>
<evidence type="ECO:0000313" key="8">
    <source>
        <dbReference type="Proteomes" id="UP000053268"/>
    </source>
</evidence>
<dbReference type="InterPro" id="IPR019826">
    <property type="entry name" value="Carboxylesterase_B_AS"/>
</dbReference>
<evidence type="ECO:0000256" key="1">
    <source>
        <dbReference type="ARBA" id="ARBA00005964"/>
    </source>
</evidence>
<keyword evidence="4" id="KW-1015">Disulfide bond</keyword>
<dbReference type="PANTHER" id="PTHR11559">
    <property type="entry name" value="CARBOXYLESTERASE"/>
    <property type="match status" value="1"/>
</dbReference>
<dbReference type="Proteomes" id="UP000053268">
    <property type="component" value="Unassembled WGS sequence"/>
</dbReference>
<dbReference type="InterPro" id="IPR029058">
    <property type="entry name" value="AB_hydrolase_fold"/>
</dbReference>
<evidence type="ECO:0000259" key="6">
    <source>
        <dbReference type="Pfam" id="PF00135"/>
    </source>
</evidence>
<dbReference type="STRING" id="66420.A0A194PL79"/>
<sequence>MLGRGLTKETLLVQTTQGPVVGYKEPGDDVFEFHGIPYATAPTGENKYKPPLPAPIWSKPFHAIKKNISCLQMKNYLITIPDEVQTEDCLVANVYVPDTSEENLPVFVHIHGGAYIFGNGDFLKGKNLIRRRAMIIVNFNYRLGPHGFLCLGTPDVPGNAGMKDQVALLRWVQNNIASFGGNPDDVTISGFSSSSAAVELLTLSPITIGLFNKAILESGASVAAFSTQINPVKNAEYYANLLNFNSGDVSSLEEFYKSVPNDVLYSVDVYNATDTIFFFSPCVERDLGQEIFLDDSPVNILKIGKQNKLPMLFGFTEMDGLFRIPLFDTWKDRMNEKFSDFLPGDLHFKDEMEREEVAQKVKQFYFGKQAVSEETIFRYIDYFTDTVFAYPTLRSVRLQVESGNENIYLYRFDFVDKTASPVPYTCVRGADHCAQTLAVMDGVISSLAEASTPQPLSEETLSRDYKKMKDIMRFMWATFITTGKPVPEDSSLPKWPPTQANGGPYMRLDKSLKLRGDSKEVKQLNTAQGPVRGYKDAGDDVFVFYGIPYATAPTGPNKYKAPLPPPTWTTPFEAVNKNIICPQMENLFMANPNSTESEDCLIANIYVPDTKTNKLPVLVYVHGGAYQIGYGEFAVAKNLMREKEMIIINFNYRLGPHGFLCLGTSDVPGNAGMKDQVALLRWVQKNIASFGGNPDDVTIIGYSAGSSAVDLLMLSPMTKGLFTKVIPESGANMAAFSVQGNPLENAKAYAKLINFSGNEDDVYALEEFYKTVSKEVLHSVDLFSQKDSTFFFSPCVERDVGQEIFLDDAPLNILKDGKQYKLPMLYGFAEMEGLFRIPYFDFWKDGMNAKFSDFLPGDLHFDSESEKEEVAERIKKFYFGNRPVSEETILRYVDYFTDIIFAYPTLRSVRLQVESGNNNIYLYQYDYVDDSAPLIPYTEVRGANHCAQTYGIVDGAWPNLTEDKLPEDTQKMKRMMRKIWASFITTGKPVPENSGHPQWPPTKANGGPHMCIDKYLKLRGPLLQQRVLFWDEIYDKYYDVPKPPRTPPKRQKEEL</sequence>
<evidence type="ECO:0000256" key="2">
    <source>
        <dbReference type="ARBA" id="ARBA00022487"/>
    </source>
</evidence>
<proteinExistence type="inferred from homology"/>
<keyword evidence="8" id="KW-1185">Reference proteome</keyword>
<dbReference type="PROSITE" id="PS00122">
    <property type="entry name" value="CARBOXYLESTERASE_B_1"/>
    <property type="match status" value="1"/>
</dbReference>
<keyword evidence="3" id="KW-0378">Hydrolase</keyword>
<comment type="similarity">
    <text evidence="1">Belongs to the type-B carboxylesterase/lipase family.</text>
</comment>
<dbReference type="Pfam" id="PF00135">
    <property type="entry name" value="COesterase"/>
    <property type="match status" value="2"/>
</dbReference>
<keyword evidence="5" id="KW-0325">Glycoprotein</keyword>
<gene>
    <name evidence="7" type="ORF">RR46_10749</name>
</gene>
<accession>A0A194PL79</accession>
<name>A0A194PL79_PAPXU</name>
<dbReference type="EMBL" id="KQ459602">
    <property type="protein sequence ID" value="KPI93489.1"/>
    <property type="molecule type" value="Genomic_DNA"/>
</dbReference>
<dbReference type="Gene3D" id="3.40.50.1820">
    <property type="entry name" value="alpha/beta hydrolase"/>
    <property type="match status" value="2"/>
</dbReference>
<dbReference type="InterPro" id="IPR002018">
    <property type="entry name" value="CarbesteraseB"/>
</dbReference>
<evidence type="ECO:0000256" key="5">
    <source>
        <dbReference type="ARBA" id="ARBA00023180"/>
    </source>
</evidence>
<feature type="domain" description="Carboxylesterase type B" evidence="6">
    <location>
        <begin position="11"/>
        <end position="513"/>
    </location>
</feature>
<dbReference type="SUPFAM" id="SSF53474">
    <property type="entry name" value="alpha/beta-Hydrolases"/>
    <property type="match status" value="2"/>
</dbReference>
<dbReference type="InterPro" id="IPR050309">
    <property type="entry name" value="Type-B_Carboxylest/Lipase"/>
</dbReference>
<protein>
    <submittedName>
        <fullName evidence="7">Venom carboxylesterase-6</fullName>
    </submittedName>
</protein>
<organism evidence="7 8">
    <name type="scientific">Papilio xuthus</name>
    <name type="common">Asian swallowtail butterfly</name>
    <dbReference type="NCBI Taxonomy" id="66420"/>
    <lineage>
        <taxon>Eukaryota</taxon>
        <taxon>Metazoa</taxon>
        <taxon>Ecdysozoa</taxon>
        <taxon>Arthropoda</taxon>
        <taxon>Hexapoda</taxon>
        <taxon>Insecta</taxon>
        <taxon>Pterygota</taxon>
        <taxon>Neoptera</taxon>
        <taxon>Endopterygota</taxon>
        <taxon>Lepidoptera</taxon>
        <taxon>Glossata</taxon>
        <taxon>Ditrysia</taxon>
        <taxon>Papilionoidea</taxon>
        <taxon>Papilionidae</taxon>
        <taxon>Papilioninae</taxon>
        <taxon>Papilio</taxon>
    </lineage>
</organism>
<reference evidence="7 8" key="1">
    <citation type="journal article" date="2015" name="Nat. Commun.">
        <title>Outbred genome sequencing and CRISPR/Cas9 gene editing in butterflies.</title>
        <authorList>
            <person name="Li X."/>
            <person name="Fan D."/>
            <person name="Zhang W."/>
            <person name="Liu G."/>
            <person name="Zhang L."/>
            <person name="Zhao L."/>
            <person name="Fang X."/>
            <person name="Chen L."/>
            <person name="Dong Y."/>
            <person name="Chen Y."/>
            <person name="Ding Y."/>
            <person name="Zhao R."/>
            <person name="Feng M."/>
            <person name="Zhu Y."/>
            <person name="Feng Y."/>
            <person name="Jiang X."/>
            <person name="Zhu D."/>
            <person name="Xiang H."/>
            <person name="Feng X."/>
            <person name="Li S."/>
            <person name="Wang J."/>
            <person name="Zhang G."/>
            <person name="Kronforst M.R."/>
            <person name="Wang W."/>
        </authorList>
    </citation>
    <scope>NUCLEOTIDE SEQUENCE [LARGE SCALE GENOMIC DNA]</scope>
    <source>
        <strain evidence="7">Ya'a_city_454_Px</strain>
        <tissue evidence="7">Whole body</tissue>
    </source>
</reference>
<dbReference type="AlphaFoldDB" id="A0A194PL79"/>
<feature type="domain" description="Carboxylesterase type B" evidence="6">
    <location>
        <begin position="522"/>
        <end position="1030"/>
    </location>
</feature>
<evidence type="ECO:0000256" key="4">
    <source>
        <dbReference type="ARBA" id="ARBA00023157"/>
    </source>
</evidence>
<evidence type="ECO:0000313" key="7">
    <source>
        <dbReference type="EMBL" id="KPI93489.1"/>
    </source>
</evidence>
<evidence type="ECO:0000256" key="3">
    <source>
        <dbReference type="ARBA" id="ARBA00022801"/>
    </source>
</evidence>